<dbReference type="AlphaFoldDB" id="A0A419TCH9"/>
<dbReference type="InterPro" id="IPR036388">
    <property type="entry name" value="WH-like_DNA-bd_sf"/>
</dbReference>
<reference evidence="1 2" key="1">
    <citation type="submission" date="2016-08" db="EMBL/GenBank/DDBJ databases">
        <title>A new outlook on sporulation: Clostridium algidixylanolyticum.</title>
        <authorList>
            <person name="Poppleton D.I."/>
            <person name="Gribaldo S."/>
        </authorList>
    </citation>
    <scope>NUCLEOTIDE SEQUENCE [LARGE SCALE GENOMIC DNA]</scope>
    <source>
        <strain evidence="1 2">SPL73</strain>
    </source>
</reference>
<dbReference type="SUPFAM" id="SSF46785">
    <property type="entry name" value="Winged helix' DNA-binding domain"/>
    <property type="match status" value="1"/>
</dbReference>
<dbReference type="GO" id="GO:0003700">
    <property type="term" value="F:DNA-binding transcription factor activity"/>
    <property type="evidence" value="ECO:0007669"/>
    <property type="project" value="TreeGrafter"/>
</dbReference>
<dbReference type="InterPro" id="IPR000944">
    <property type="entry name" value="Tscrpt_reg_Rrf2"/>
</dbReference>
<dbReference type="InterPro" id="IPR036390">
    <property type="entry name" value="WH_DNA-bd_sf"/>
</dbReference>
<gene>
    <name evidence="1" type="ORF">BET01_02325</name>
</gene>
<organism evidence="1 2">
    <name type="scientific">Lacrimispora algidixylanolytica</name>
    <dbReference type="NCBI Taxonomy" id="94868"/>
    <lineage>
        <taxon>Bacteria</taxon>
        <taxon>Bacillati</taxon>
        <taxon>Bacillota</taxon>
        <taxon>Clostridia</taxon>
        <taxon>Lachnospirales</taxon>
        <taxon>Lachnospiraceae</taxon>
        <taxon>Lacrimispora</taxon>
    </lineage>
</organism>
<dbReference type="OrthoDB" id="9808360at2"/>
<sequence>MLITKECDYAIRIIRALSNGETDSIPSISEKEQITLANAYKIARKLEKSGYIKSYRGSTGGYSLNCDLKQITLYDIITVIDPKMLLIECMQTGFDCPVHSHKSPCHVHCEFARIQKNLNQDLKKYSLAKIFLE</sequence>
<name>A0A419TCH9_9FIRM</name>
<dbReference type="PROSITE" id="PS51197">
    <property type="entry name" value="HTH_RRF2_2"/>
    <property type="match status" value="1"/>
</dbReference>
<dbReference type="EMBL" id="MCIA01000001">
    <property type="protein sequence ID" value="RKD35199.1"/>
    <property type="molecule type" value="Genomic_DNA"/>
</dbReference>
<evidence type="ECO:0000313" key="2">
    <source>
        <dbReference type="Proteomes" id="UP000284277"/>
    </source>
</evidence>
<dbReference type="InterPro" id="IPR030489">
    <property type="entry name" value="TR_Rrf2-type_CS"/>
</dbReference>
<dbReference type="RefSeq" id="WP_120195138.1">
    <property type="nucleotide sequence ID" value="NZ_MCIA01000001.1"/>
</dbReference>
<dbReference type="GO" id="GO:0005829">
    <property type="term" value="C:cytosol"/>
    <property type="evidence" value="ECO:0007669"/>
    <property type="project" value="TreeGrafter"/>
</dbReference>
<dbReference type="PANTHER" id="PTHR33221">
    <property type="entry name" value="WINGED HELIX-TURN-HELIX TRANSCRIPTIONAL REGULATOR, RRF2 FAMILY"/>
    <property type="match status" value="1"/>
</dbReference>
<dbReference type="PANTHER" id="PTHR33221:SF2">
    <property type="entry name" value="TRANSCRIPTIONAL REGULATOR"/>
    <property type="match status" value="1"/>
</dbReference>
<protein>
    <submittedName>
        <fullName evidence="1">Rrf2 family transcriptional regulator</fullName>
    </submittedName>
</protein>
<accession>A0A419TCH9</accession>
<dbReference type="NCBIfam" id="TIGR00738">
    <property type="entry name" value="rrf2_super"/>
    <property type="match status" value="1"/>
</dbReference>
<dbReference type="PROSITE" id="PS01332">
    <property type="entry name" value="HTH_RRF2_1"/>
    <property type="match status" value="1"/>
</dbReference>
<evidence type="ECO:0000313" key="1">
    <source>
        <dbReference type="EMBL" id="RKD35199.1"/>
    </source>
</evidence>
<dbReference type="Gene3D" id="1.10.10.10">
    <property type="entry name" value="Winged helix-like DNA-binding domain superfamily/Winged helix DNA-binding domain"/>
    <property type="match status" value="1"/>
</dbReference>
<comment type="caution">
    <text evidence="1">The sequence shown here is derived from an EMBL/GenBank/DDBJ whole genome shotgun (WGS) entry which is preliminary data.</text>
</comment>
<proteinExistence type="predicted"/>
<keyword evidence="2" id="KW-1185">Reference proteome</keyword>
<dbReference type="Pfam" id="PF02082">
    <property type="entry name" value="Rrf2"/>
    <property type="match status" value="1"/>
</dbReference>
<dbReference type="Proteomes" id="UP000284277">
    <property type="component" value="Unassembled WGS sequence"/>
</dbReference>